<keyword evidence="2" id="KW-1185">Reference proteome</keyword>
<dbReference type="EMBL" id="FZOU01000002">
    <property type="protein sequence ID" value="SNS79149.1"/>
    <property type="molecule type" value="Genomic_DNA"/>
</dbReference>
<gene>
    <name evidence="1" type="ORF">SAMN05421770_102345</name>
</gene>
<protein>
    <submittedName>
        <fullName evidence="1">Uncharacterized protein</fullName>
    </submittedName>
</protein>
<evidence type="ECO:0000313" key="2">
    <source>
        <dbReference type="Proteomes" id="UP000198356"/>
    </source>
</evidence>
<accession>A0A239HCN6</accession>
<reference evidence="1 2" key="1">
    <citation type="submission" date="2017-06" db="EMBL/GenBank/DDBJ databases">
        <authorList>
            <person name="Kim H.J."/>
            <person name="Triplett B.A."/>
        </authorList>
    </citation>
    <scope>NUCLEOTIDE SEQUENCE [LARGE SCALE GENOMIC DNA]</scope>
    <source>
        <strain evidence="1 2">DSM 18704</strain>
    </source>
</reference>
<name>A0A239HCN6_9BACT</name>
<organism evidence="1 2">
    <name type="scientific">Granulicella rosea</name>
    <dbReference type="NCBI Taxonomy" id="474952"/>
    <lineage>
        <taxon>Bacteria</taxon>
        <taxon>Pseudomonadati</taxon>
        <taxon>Acidobacteriota</taxon>
        <taxon>Terriglobia</taxon>
        <taxon>Terriglobales</taxon>
        <taxon>Acidobacteriaceae</taxon>
        <taxon>Granulicella</taxon>
    </lineage>
</organism>
<evidence type="ECO:0000313" key="1">
    <source>
        <dbReference type="EMBL" id="SNS79149.1"/>
    </source>
</evidence>
<dbReference type="Proteomes" id="UP000198356">
    <property type="component" value="Unassembled WGS sequence"/>
</dbReference>
<proteinExistence type="predicted"/>
<dbReference type="RefSeq" id="WP_089407837.1">
    <property type="nucleotide sequence ID" value="NZ_FZOU01000002.1"/>
</dbReference>
<dbReference type="AlphaFoldDB" id="A0A239HCN6"/>
<sequence length="214" mass="24391">MTPFKFNSSELLISPKELVQLLGEKMDTLWKAQPKATNAEWTRQVKGFLREIAQGLSNLEPDVKIEVLYTNAAPDTHEFLLDLVWWCRRGEPVKTEFMALAAEIEWASFWWGSPGESLGNHVRDRVGEDFGKLTVVKSPIKLMIFCTDKSGPERTHEPIQRIVLDEIDRYLRAYAHHIPGEAYVLLDVATDGNRKAWIRTVDDVGILSALKVLM</sequence>